<dbReference type="GO" id="GO:0005829">
    <property type="term" value="C:cytosol"/>
    <property type="evidence" value="ECO:0007669"/>
    <property type="project" value="TreeGrafter"/>
</dbReference>
<evidence type="ECO:0000313" key="13">
    <source>
        <dbReference type="Proteomes" id="UP001225378"/>
    </source>
</evidence>
<comment type="subunit">
    <text evidence="10">Homodimer. Interacts with FtsZ.</text>
</comment>
<keyword evidence="5 12" id="KW-0132">Cell division</keyword>
<keyword evidence="7" id="KW-0717">Septation</keyword>
<dbReference type="EMBL" id="CP157743">
    <property type="protein sequence ID" value="XBS21474.1"/>
    <property type="molecule type" value="Genomic_DNA"/>
</dbReference>
<comment type="subcellular location">
    <subcellularLocation>
        <location evidence="1">Cytoplasm</location>
    </subcellularLocation>
</comment>
<evidence type="ECO:0000313" key="12">
    <source>
        <dbReference type="EMBL" id="XBS21474.1"/>
    </source>
</evidence>
<comment type="function">
    <text evidence="9">Activator of cell division through the inhibition of FtsZ GTPase activity, therefore promoting FtsZ assembly into bundles of protofilaments necessary for the formation of the division Z ring. It is recruited early at mid-cell but it is not essential for cell division.</text>
</comment>
<name>A0AAU7NWX8_9GAMM</name>
<dbReference type="InterPro" id="IPR007838">
    <property type="entry name" value="Cell_div_ZapA-like"/>
</dbReference>
<dbReference type="RefSeq" id="WP_305909539.1">
    <property type="nucleotide sequence ID" value="NZ_CP157743.1"/>
</dbReference>
<dbReference type="Gene3D" id="3.30.160.880">
    <property type="entry name" value="Cell division protein ZapA protomer, N-terminal domain"/>
    <property type="match status" value="1"/>
</dbReference>
<evidence type="ECO:0000256" key="7">
    <source>
        <dbReference type="ARBA" id="ARBA00023210"/>
    </source>
</evidence>
<dbReference type="PANTHER" id="PTHR34981:SF1">
    <property type="entry name" value="CELL DIVISION PROTEIN ZAPA"/>
    <property type="match status" value="1"/>
</dbReference>
<dbReference type="SUPFAM" id="SSF102829">
    <property type="entry name" value="Cell division protein ZapA-like"/>
    <property type="match status" value="1"/>
</dbReference>
<accession>A0AAU7NWX8</accession>
<dbReference type="GO" id="GO:0030428">
    <property type="term" value="C:cell septum"/>
    <property type="evidence" value="ECO:0007669"/>
    <property type="project" value="TreeGrafter"/>
</dbReference>
<organism evidence="12 13">
    <name type="scientific">Methylomarinum roseum</name>
    <dbReference type="NCBI Taxonomy" id="3067653"/>
    <lineage>
        <taxon>Bacteria</taxon>
        <taxon>Pseudomonadati</taxon>
        <taxon>Pseudomonadota</taxon>
        <taxon>Gammaproteobacteria</taxon>
        <taxon>Methylococcales</taxon>
        <taxon>Methylococcaceae</taxon>
        <taxon>Methylomarinum</taxon>
    </lineage>
</organism>
<dbReference type="Proteomes" id="UP001225378">
    <property type="component" value="Chromosome"/>
</dbReference>
<dbReference type="PANTHER" id="PTHR34981">
    <property type="entry name" value="CELL DIVISION PROTEIN ZAPA"/>
    <property type="match status" value="1"/>
</dbReference>
<dbReference type="InterPro" id="IPR042233">
    <property type="entry name" value="Cell_div_ZapA_N"/>
</dbReference>
<comment type="similarity">
    <text evidence="2">Belongs to the ZapA family. Type 1 subfamily.</text>
</comment>
<evidence type="ECO:0000256" key="11">
    <source>
        <dbReference type="ARBA" id="ARBA00033158"/>
    </source>
</evidence>
<evidence type="ECO:0000256" key="2">
    <source>
        <dbReference type="ARBA" id="ARBA00010074"/>
    </source>
</evidence>
<dbReference type="AlphaFoldDB" id="A0AAU7NWX8"/>
<reference evidence="12 13" key="1">
    <citation type="journal article" date="2024" name="Microbiology">
        <title>Methylomarinum rosea sp. nov., a novel halophilic methanotrophic bacterium from the hypersaline Lake Elton.</title>
        <authorList>
            <person name="Suleimanov R.Z."/>
            <person name="Oshkin I.Y."/>
            <person name="Danilova O.V."/>
            <person name="Suzina N.E."/>
            <person name="Dedysh S.N."/>
        </authorList>
    </citation>
    <scope>NUCLEOTIDE SEQUENCE [LARGE SCALE GENOMIC DNA]</scope>
    <source>
        <strain evidence="12 13">Ch1-1</strain>
    </source>
</reference>
<dbReference type="GO" id="GO:0000921">
    <property type="term" value="P:septin ring assembly"/>
    <property type="evidence" value="ECO:0007669"/>
    <property type="project" value="TreeGrafter"/>
</dbReference>
<evidence type="ECO:0000256" key="3">
    <source>
        <dbReference type="ARBA" id="ARBA00015195"/>
    </source>
</evidence>
<dbReference type="GO" id="GO:0043093">
    <property type="term" value="P:FtsZ-dependent cytokinesis"/>
    <property type="evidence" value="ECO:0007669"/>
    <property type="project" value="TreeGrafter"/>
</dbReference>
<keyword evidence="6" id="KW-0175">Coiled coil</keyword>
<evidence type="ECO:0000256" key="6">
    <source>
        <dbReference type="ARBA" id="ARBA00023054"/>
    </source>
</evidence>
<dbReference type="GO" id="GO:0032153">
    <property type="term" value="C:cell division site"/>
    <property type="evidence" value="ECO:0007669"/>
    <property type="project" value="TreeGrafter"/>
</dbReference>
<dbReference type="KEGG" id="mech:Q9L42_004945"/>
<evidence type="ECO:0000256" key="9">
    <source>
        <dbReference type="ARBA" id="ARBA00024910"/>
    </source>
</evidence>
<evidence type="ECO:0000256" key="10">
    <source>
        <dbReference type="ARBA" id="ARBA00026068"/>
    </source>
</evidence>
<keyword evidence="8" id="KW-0131">Cell cycle</keyword>
<evidence type="ECO:0000256" key="1">
    <source>
        <dbReference type="ARBA" id="ARBA00004496"/>
    </source>
</evidence>
<dbReference type="InterPro" id="IPR036192">
    <property type="entry name" value="Cell_div_ZapA-like_sf"/>
</dbReference>
<evidence type="ECO:0000256" key="4">
    <source>
        <dbReference type="ARBA" id="ARBA00022490"/>
    </source>
</evidence>
<dbReference type="Gene3D" id="1.20.5.50">
    <property type="match status" value="1"/>
</dbReference>
<evidence type="ECO:0000256" key="8">
    <source>
        <dbReference type="ARBA" id="ARBA00023306"/>
    </source>
</evidence>
<dbReference type="Pfam" id="PF05164">
    <property type="entry name" value="ZapA"/>
    <property type="match status" value="1"/>
</dbReference>
<gene>
    <name evidence="12" type="ORF">Q9L42_004945</name>
</gene>
<protein>
    <recommendedName>
        <fullName evidence="3">Cell division protein ZapA</fullName>
    </recommendedName>
    <alternativeName>
        <fullName evidence="11">Z ring-associated protein ZapA</fullName>
    </alternativeName>
</protein>
<dbReference type="GO" id="GO:0000917">
    <property type="term" value="P:division septum assembly"/>
    <property type="evidence" value="ECO:0007669"/>
    <property type="project" value="UniProtKB-KW"/>
</dbReference>
<keyword evidence="13" id="KW-1185">Reference proteome</keyword>
<proteinExistence type="inferred from homology"/>
<evidence type="ECO:0000256" key="5">
    <source>
        <dbReference type="ARBA" id="ARBA00022618"/>
    </source>
</evidence>
<sequence>MNKRPQPVSITILGKEYKIACEEEEKDTLIRSAQDLDKKMRAIRDTGKVNSPDRIAVMAALNLAHELRQLQNMSQNPSKSLGEKLLKLRHKIENVLEIP</sequence>
<keyword evidence="4" id="KW-0963">Cytoplasm</keyword>